<feature type="compositionally biased region" description="Low complexity" evidence="8">
    <location>
        <begin position="424"/>
        <end position="442"/>
    </location>
</feature>
<dbReference type="GO" id="GO:0009103">
    <property type="term" value="P:lipopolysaccharide biosynthetic process"/>
    <property type="evidence" value="ECO:0007669"/>
    <property type="project" value="TreeGrafter"/>
</dbReference>
<dbReference type="Pfam" id="PF01757">
    <property type="entry name" value="Acyl_transf_3"/>
    <property type="match status" value="1"/>
</dbReference>
<comment type="subcellular location">
    <subcellularLocation>
        <location evidence="1">Cell membrane</location>
        <topology evidence="1">Multi-pass membrane protein</topology>
    </subcellularLocation>
</comment>
<feature type="transmembrane region" description="Helical" evidence="9">
    <location>
        <begin position="257"/>
        <end position="279"/>
    </location>
</feature>
<protein>
    <submittedName>
        <fullName evidence="11">Peptidoglycan/LPS O-acetylase OafA/YrhL</fullName>
    </submittedName>
</protein>
<dbReference type="SUPFAM" id="SSF52266">
    <property type="entry name" value="SGNH hydrolase"/>
    <property type="match status" value="1"/>
</dbReference>
<evidence type="ECO:0000256" key="1">
    <source>
        <dbReference type="ARBA" id="ARBA00004651"/>
    </source>
</evidence>
<keyword evidence="3" id="KW-0808">Transferase</keyword>
<dbReference type="AlphaFoldDB" id="A0A2M9BJ76"/>
<feature type="domain" description="Acyltransferase 3" evidence="10">
    <location>
        <begin position="10"/>
        <end position="339"/>
    </location>
</feature>
<sequence>MSFGRPTAPGLDGVRAVAVLLVVAYHVAPAALPGGYAGVDVFFVLSGFLITTLLLAEAQREGRVDLPGFWVRRLRRLVPAAATLVIAVAALTVLVGRDTGAGLKRQVLGGVTWTSNWLQVADGWAYADAGEPPILNHLWSLAIEEQYYLLWPVVLVLMLRVLRRRGAAVLALVLGGASAVAMAWTFAPDAPTRAYMGTDTHVFGLLLGSALALSGAANLLNGAAPAARPGRWLTWVGAGGLVLVAGYTVLVPWTSPVAYRGGLLLVSVAVCGVVLAAANRTPLARALAVAPLRWVGQRSYGIYLWHWPLVVAAVRIAPPERALAAGLVAVAAAVAVADVSYRLVELPMRRDGIGATLRGWAAAVRRPSPGPAWSRGVRAATAVGVGAVVVTASVGVTRAPERSGLEASLARGEAALAGMTTQPGSSDGSRGAGSRASRAGARPATCRTVGRQVPVSAFGDSVLIAAAPALAEVMPRTSARAKVGWQYADVAGAVRSAAREGNLGRVVVIGTGTNGLIDTADLDRLVRRTLAGRTVVLMTPYVPGRSWQRGALASVRTVARRNARVVLAPWHAAVAGRDALLSADRVHPNERGARLYVRTLRESLGGC</sequence>
<dbReference type="PANTHER" id="PTHR23028">
    <property type="entry name" value="ACETYLTRANSFERASE"/>
    <property type="match status" value="1"/>
</dbReference>
<proteinExistence type="predicted"/>
<evidence type="ECO:0000256" key="6">
    <source>
        <dbReference type="ARBA" id="ARBA00023136"/>
    </source>
</evidence>
<evidence type="ECO:0000313" key="11">
    <source>
        <dbReference type="EMBL" id="PJJ58003.1"/>
    </source>
</evidence>
<evidence type="ECO:0000256" key="8">
    <source>
        <dbReference type="SAM" id="MobiDB-lite"/>
    </source>
</evidence>
<dbReference type="InterPro" id="IPR002656">
    <property type="entry name" value="Acyl_transf_3_dom"/>
</dbReference>
<dbReference type="Proteomes" id="UP000230842">
    <property type="component" value="Unassembled WGS sequence"/>
</dbReference>
<dbReference type="PANTHER" id="PTHR23028:SF53">
    <property type="entry name" value="ACYL_TRANSF_3 DOMAIN-CONTAINING PROTEIN"/>
    <property type="match status" value="1"/>
</dbReference>
<reference evidence="11 12" key="1">
    <citation type="submission" date="2017-11" db="EMBL/GenBank/DDBJ databases">
        <title>Genomic Encyclopedia of Archaeal and Bacterial Type Strains, Phase II (KMG-II): From Individual Species to Whole Genera.</title>
        <authorList>
            <person name="Goeker M."/>
        </authorList>
    </citation>
    <scope>NUCLEOTIDE SEQUENCE [LARGE SCALE GENOMIC DNA]</scope>
    <source>
        <strain evidence="11 12">DSM 27763</strain>
    </source>
</reference>
<keyword evidence="7" id="KW-0012">Acyltransferase</keyword>
<keyword evidence="4 9" id="KW-0812">Transmembrane</keyword>
<dbReference type="OrthoDB" id="3404679at2"/>
<keyword evidence="5 9" id="KW-1133">Transmembrane helix</keyword>
<name>A0A2M9BJ76_9ACTN</name>
<keyword evidence="6 9" id="KW-0472">Membrane</keyword>
<dbReference type="Gene3D" id="3.40.50.1110">
    <property type="entry name" value="SGNH hydrolase"/>
    <property type="match status" value="1"/>
</dbReference>
<gene>
    <name evidence="11" type="ORF">CLV56_2246</name>
</gene>
<dbReference type="RefSeq" id="WP_100414825.1">
    <property type="nucleotide sequence ID" value="NZ_PGEZ01000001.1"/>
</dbReference>
<evidence type="ECO:0000256" key="7">
    <source>
        <dbReference type="ARBA" id="ARBA00023315"/>
    </source>
</evidence>
<accession>A0A2M9BJ76</accession>
<feature type="transmembrane region" description="Helical" evidence="9">
    <location>
        <begin position="146"/>
        <end position="162"/>
    </location>
</feature>
<keyword evidence="2" id="KW-1003">Cell membrane</keyword>
<dbReference type="GO" id="GO:0005886">
    <property type="term" value="C:plasma membrane"/>
    <property type="evidence" value="ECO:0007669"/>
    <property type="project" value="UniProtKB-SubCell"/>
</dbReference>
<evidence type="ECO:0000256" key="5">
    <source>
        <dbReference type="ARBA" id="ARBA00022989"/>
    </source>
</evidence>
<feature type="transmembrane region" description="Helical" evidence="9">
    <location>
        <begin position="34"/>
        <end position="56"/>
    </location>
</feature>
<evidence type="ECO:0000256" key="9">
    <source>
        <dbReference type="SAM" id="Phobius"/>
    </source>
</evidence>
<organism evidence="11 12">
    <name type="scientific">Mumia flava</name>
    <dbReference type="NCBI Taxonomy" id="1348852"/>
    <lineage>
        <taxon>Bacteria</taxon>
        <taxon>Bacillati</taxon>
        <taxon>Actinomycetota</taxon>
        <taxon>Actinomycetes</taxon>
        <taxon>Propionibacteriales</taxon>
        <taxon>Nocardioidaceae</taxon>
        <taxon>Mumia</taxon>
    </lineage>
</organism>
<comment type="caution">
    <text evidence="11">The sequence shown here is derived from an EMBL/GenBank/DDBJ whole genome shotgun (WGS) entry which is preliminary data.</text>
</comment>
<dbReference type="InterPro" id="IPR050879">
    <property type="entry name" value="Acyltransferase_3"/>
</dbReference>
<dbReference type="InterPro" id="IPR036514">
    <property type="entry name" value="SGNH_hydro_sf"/>
</dbReference>
<evidence type="ECO:0000259" key="10">
    <source>
        <dbReference type="Pfam" id="PF01757"/>
    </source>
</evidence>
<feature type="transmembrane region" description="Helical" evidence="9">
    <location>
        <begin position="12"/>
        <end position="28"/>
    </location>
</feature>
<evidence type="ECO:0000313" key="12">
    <source>
        <dbReference type="Proteomes" id="UP000230842"/>
    </source>
</evidence>
<keyword evidence="12" id="KW-1185">Reference proteome</keyword>
<feature type="transmembrane region" description="Helical" evidence="9">
    <location>
        <begin position="202"/>
        <end position="220"/>
    </location>
</feature>
<dbReference type="EMBL" id="PGEZ01000001">
    <property type="protein sequence ID" value="PJJ58003.1"/>
    <property type="molecule type" value="Genomic_DNA"/>
</dbReference>
<feature type="region of interest" description="Disordered" evidence="8">
    <location>
        <begin position="418"/>
        <end position="445"/>
    </location>
</feature>
<feature type="transmembrane region" description="Helical" evidence="9">
    <location>
        <begin position="77"/>
        <end position="96"/>
    </location>
</feature>
<feature type="transmembrane region" description="Helical" evidence="9">
    <location>
        <begin position="169"/>
        <end position="187"/>
    </location>
</feature>
<dbReference type="GO" id="GO:0016747">
    <property type="term" value="F:acyltransferase activity, transferring groups other than amino-acyl groups"/>
    <property type="evidence" value="ECO:0007669"/>
    <property type="project" value="InterPro"/>
</dbReference>
<evidence type="ECO:0000256" key="3">
    <source>
        <dbReference type="ARBA" id="ARBA00022679"/>
    </source>
</evidence>
<evidence type="ECO:0000256" key="4">
    <source>
        <dbReference type="ARBA" id="ARBA00022692"/>
    </source>
</evidence>
<evidence type="ECO:0000256" key="2">
    <source>
        <dbReference type="ARBA" id="ARBA00022475"/>
    </source>
</evidence>
<feature type="transmembrane region" description="Helical" evidence="9">
    <location>
        <begin position="232"/>
        <end position="251"/>
    </location>
</feature>
<feature type="transmembrane region" description="Helical" evidence="9">
    <location>
        <begin position="323"/>
        <end position="341"/>
    </location>
</feature>